<reference evidence="1 2" key="1">
    <citation type="journal article" date="2015" name="Nature">
        <title>rRNA introns, odd ribosomes, and small enigmatic genomes across a large radiation of phyla.</title>
        <authorList>
            <person name="Brown C.T."/>
            <person name="Hug L.A."/>
            <person name="Thomas B.C."/>
            <person name="Sharon I."/>
            <person name="Castelle C.J."/>
            <person name="Singh A."/>
            <person name="Wilkins M.J."/>
            <person name="Williams K.H."/>
            <person name="Banfield J.F."/>
        </authorList>
    </citation>
    <scope>NUCLEOTIDE SEQUENCE [LARGE SCALE GENOMIC DNA]</scope>
</reference>
<comment type="caution">
    <text evidence="1">The sequence shown here is derived from an EMBL/GenBank/DDBJ whole genome shotgun (WGS) entry which is preliminary data.</text>
</comment>
<sequence length="153" mass="16211">MTAPVVRHYANDPGFDHYELPIQDATTIKPGWFLSLEGGYLVALDAVTEDATFAGIALTGHAQNLDTRVTVSFSEKCVVEVDTVAAAYLRGAALKFSTGSGDSIIMVADADANTLVFAAETKTTTAADLRLKVLVDVPRLAQNANKLHDTVSA</sequence>
<protein>
    <submittedName>
        <fullName evidence="1">Uncharacterized protein</fullName>
    </submittedName>
</protein>
<gene>
    <name evidence="1" type="ORF">UY48_C0030G0005</name>
</gene>
<organism evidence="1 2">
    <name type="scientific">Candidatus Gottesmanbacteria bacterium GW2011_GWB1_49_7</name>
    <dbReference type="NCBI Taxonomy" id="1618448"/>
    <lineage>
        <taxon>Bacteria</taxon>
        <taxon>Candidatus Gottesmaniibacteriota</taxon>
    </lineage>
</organism>
<dbReference type="Proteomes" id="UP000034588">
    <property type="component" value="Unassembled WGS sequence"/>
</dbReference>
<evidence type="ECO:0000313" key="2">
    <source>
        <dbReference type="Proteomes" id="UP000034588"/>
    </source>
</evidence>
<evidence type="ECO:0000313" key="1">
    <source>
        <dbReference type="EMBL" id="KKW10798.1"/>
    </source>
</evidence>
<dbReference type="EMBL" id="LCQD01000030">
    <property type="protein sequence ID" value="KKW10798.1"/>
    <property type="molecule type" value="Genomic_DNA"/>
</dbReference>
<name>A0A0G1VWE1_9BACT</name>
<dbReference type="AlphaFoldDB" id="A0A0G1VWE1"/>
<proteinExistence type="predicted"/>
<accession>A0A0G1VWE1</accession>